<comment type="caution">
    <text evidence="18">The sequence shown here is derived from an EMBL/GenBank/DDBJ whole genome shotgun (WGS) entry which is preliminary data.</text>
</comment>
<dbReference type="Pfam" id="PF00072">
    <property type="entry name" value="Response_reg"/>
    <property type="match status" value="2"/>
</dbReference>
<dbReference type="InterPro" id="IPR003018">
    <property type="entry name" value="GAF"/>
</dbReference>
<comment type="catalytic activity">
    <reaction evidence="1">
        <text>ATP + protein L-histidine = ADP + protein N-phospho-L-histidine.</text>
        <dbReference type="EC" id="2.7.13.3"/>
    </reaction>
</comment>
<keyword evidence="14" id="KW-0175">Coiled coil</keyword>
<dbReference type="FunFam" id="1.10.287.130:FF:000001">
    <property type="entry name" value="Two-component sensor histidine kinase"/>
    <property type="match status" value="1"/>
</dbReference>
<evidence type="ECO:0000256" key="4">
    <source>
        <dbReference type="ARBA" id="ARBA00012438"/>
    </source>
</evidence>
<evidence type="ECO:0000256" key="7">
    <source>
        <dbReference type="ARBA" id="ARBA00022679"/>
    </source>
</evidence>
<keyword evidence="12" id="KW-0472">Membrane</keyword>
<dbReference type="AlphaFoldDB" id="A0AAE4ZBS3"/>
<dbReference type="SMART" id="SM00387">
    <property type="entry name" value="HATPase_c"/>
    <property type="match status" value="1"/>
</dbReference>
<accession>A0AAE4ZBS3</accession>
<evidence type="ECO:0000256" key="2">
    <source>
        <dbReference type="ARBA" id="ARBA00004236"/>
    </source>
</evidence>
<dbReference type="InterPro" id="IPR004358">
    <property type="entry name" value="Sig_transdc_His_kin-like_C"/>
</dbReference>
<evidence type="ECO:0000256" key="1">
    <source>
        <dbReference type="ARBA" id="ARBA00000085"/>
    </source>
</evidence>
<dbReference type="Gene3D" id="1.10.287.130">
    <property type="match status" value="1"/>
</dbReference>
<name>A0AAE4ZBS3_9BACT</name>
<dbReference type="Pfam" id="PF02518">
    <property type="entry name" value="HATPase_c"/>
    <property type="match status" value="1"/>
</dbReference>
<feature type="modified residue" description="4-aspartylphosphate" evidence="13">
    <location>
        <position position="723"/>
    </location>
</feature>
<keyword evidence="5" id="KW-1003">Cell membrane</keyword>
<dbReference type="Gene3D" id="3.40.50.2300">
    <property type="match status" value="2"/>
</dbReference>
<dbReference type="InterPro" id="IPR035965">
    <property type="entry name" value="PAS-like_dom_sf"/>
</dbReference>
<dbReference type="SUPFAM" id="SSF47384">
    <property type="entry name" value="Homodimeric domain of signal transducing histidine kinase"/>
    <property type="match status" value="1"/>
</dbReference>
<dbReference type="InterPro" id="IPR005467">
    <property type="entry name" value="His_kinase_dom"/>
</dbReference>
<comment type="caution">
    <text evidence="13">Lacks conserved residue(s) required for the propagation of feature annotation.</text>
</comment>
<dbReference type="PROSITE" id="PS50112">
    <property type="entry name" value="PAS"/>
    <property type="match status" value="1"/>
</dbReference>
<dbReference type="PANTHER" id="PTHR43547">
    <property type="entry name" value="TWO-COMPONENT HISTIDINE KINASE"/>
    <property type="match status" value="1"/>
</dbReference>
<dbReference type="InterPro" id="IPR011006">
    <property type="entry name" value="CheY-like_superfamily"/>
</dbReference>
<feature type="coiled-coil region" evidence="14">
    <location>
        <begin position="170"/>
        <end position="197"/>
    </location>
</feature>
<keyword evidence="7" id="KW-0808">Transferase</keyword>
<feature type="domain" description="Response regulatory" evidence="16">
    <location>
        <begin position="674"/>
        <end position="789"/>
    </location>
</feature>
<gene>
    <name evidence="18" type="ORF">GWO12_14580</name>
</gene>
<dbReference type="CDD" id="cd00130">
    <property type="entry name" value="PAS"/>
    <property type="match status" value="1"/>
</dbReference>
<organism evidence="18 19">
    <name type="scientific">Candidatus Kutchimonas denitrificans</name>
    <dbReference type="NCBI Taxonomy" id="3056748"/>
    <lineage>
        <taxon>Bacteria</taxon>
        <taxon>Pseudomonadati</taxon>
        <taxon>Gemmatimonadota</taxon>
        <taxon>Gemmatimonadia</taxon>
        <taxon>Candidatus Palauibacterales</taxon>
        <taxon>Candidatus Palauibacteraceae</taxon>
        <taxon>Candidatus Kutchimonas</taxon>
    </lineage>
</organism>
<dbReference type="GO" id="GO:0000155">
    <property type="term" value="F:phosphorelay sensor kinase activity"/>
    <property type="evidence" value="ECO:0007669"/>
    <property type="project" value="InterPro"/>
</dbReference>
<dbReference type="InterPro" id="IPR003594">
    <property type="entry name" value="HATPase_dom"/>
</dbReference>
<evidence type="ECO:0000256" key="12">
    <source>
        <dbReference type="ARBA" id="ARBA00023136"/>
    </source>
</evidence>
<evidence type="ECO:0000259" key="16">
    <source>
        <dbReference type="PROSITE" id="PS50110"/>
    </source>
</evidence>
<evidence type="ECO:0000256" key="5">
    <source>
        <dbReference type="ARBA" id="ARBA00022475"/>
    </source>
</evidence>
<evidence type="ECO:0000256" key="8">
    <source>
        <dbReference type="ARBA" id="ARBA00022741"/>
    </source>
</evidence>
<dbReference type="InterPro" id="IPR003661">
    <property type="entry name" value="HisK_dim/P_dom"/>
</dbReference>
<keyword evidence="8" id="KW-0547">Nucleotide-binding</keyword>
<dbReference type="Gene3D" id="3.30.450.40">
    <property type="match status" value="1"/>
</dbReference>
<feature type="domain" description="Response regulatory" evidence="16">
    <location>
        <begin position="556"/>
        <end position="669"/>
    </location>
</feature>
<evidence type="ECO:0000256" key="3">
    <source>
        <dbReference type="ARBA" id="ARBA00004314"/>
    </source>
</evidence>
<dbReference type="EMBL" id="JAACAK010000120">
    <property type="protein sequence ID" value="NIR76317.1"/>
    <property type="molecule type" value="Genomic_DNA"/>
</dbReference>
<dbReference type="SUPFAM" id="SSF55785">
    <property type="entry name" value="PYP-like sensor domain (PAS domain)"/>
    <property type="match status" value="1"/>
</dbReference>
<dbReference type="Gene3D" id="3.30.565.10">
    <property type="entry name" value="Histidine kinase-like ATPase, C-terminal domain"/>
    <property type="match status" value="1"/>
</dbReference>
<proteinExistence type="predicted"/>
<dbReference type="GO" id="GO:0005886">
    <property type="term" value="C:plasma membrane"/>
    <property type="evidence" value="ECO:0007669"/>
    <property type="project" value="UniProtKB-SubCell"/>
</dbReference>
<evidence type="ECO:0000259" key="17">
    <source>
        <dbReference type="PROSITE" id="PS50112"/>
    </source>
</evidence>
<dbReference type="GO" id="GO:0005524">
    <property type="term" value="F:ATP binding"/>
    <property type="evidence" value="ECO:0007669"/>
    <property type="project" value="UniProtKB-KW"/>
</dbReference>
<dbReference type="NCBIfam" id="TIGR00229">
    <property type="entry name" value="sensory_box"/>
    <property type="match status" value="1"/>
</dbReference>
<dbReference type="SMART" id="SM00448">
    <property type="entry name" value="REC"/>
    <property type="match status" value="2"/>
</dbReference>
<evidence type="ECO:0000256" key="14">
    <source>
        <dbReference type="SAM" id="Coils"/>
    </source>
</evidence>
<sequence>MSSESDTGLQAARLEVVGELASLINSTYDLDEIFRTAIEKLRRVLEFRRASVVLVSADRASYYLHTLFDEAQGGFVREEGVFPVDRGLTGQAIRTGEAIRLDTFAGTDGIRTGREENVSALIVPIQVDGQVIGTLNFGAQDSERYEEEDLELAVLLGRQIATSLHYSKLLATIREQQEALAAEHEEVESERSRLEALVDASDAAIMMVAADRVAHANNAMAELLGLPREVVVGRPIEEINAVLSRSLSSPSALDAQNRALSGGAPLNDRVEFEFPRRLVCQRTVTTVRGNADEPLGHLVLYRDVTKEAEAEAAKSEFVSLVSHELRTPLTSVKTSLNLLVRGAAGELSAEVRELLEIALRNLDRLIRLVDDLLNLSRIESGRVVTKLAPVPLDDAVARAVDSVAGFAQERGVSFAHDESDAGLMVQADADRLQQVIINLLSNATKFSPEGGHVGLRWWKQADQAVLEISDEGPGIPADNLDEIFDKFRQLERTATRKYGGAGLGLAISRTIAEGFGGDLWAESEEGKGSRFFLRLRLAHEGPKERAAPREVSGPRSVLLVLGDADLQRLLRSQFDSSGWKVAVTSAGTDAMRRVTDGAVDLLVVAVELEDMHGLEFLQQLRASPRSVDIPALLFGPGGDPAQAVAYGADGWLAGDTDRLLVEANRLASAPRRSLVLLIEDDPAVRLGLARGLRRAGYACLETASGASALRLARERTPDLVLTDLQLPGMDGLALLRQFRNDPNLADVPAIVVTGHAAQAEKDTIASLRAQFVSKPLATAVVLREIERLLGS</sequence>
<dbReference type="Pfam" id="PF00512">
    <property type="entry name" value="HisKA"/>
    <property type="match status" value="1"/>
</dbReference>
<dbReference type="InterPro" id="IPR000014">
    <property type="entry name" value="PAS"/>
</dbReference>
<feature type="domain" description="Histidine kinase" evidence="15">
    <location>
        <begin position="320"/>
        <end position="539"/>
    </location>
</feature>
<dbReference type="CDD" id="cd00082">
    <property type="entry name" value="HisKA"/>
    <property type="match status" value="1"/>
</dbReference>
<keyword evidence="10" id="KW-0067">ATP-binding</keyword>
<dbReference type="InterPro" id="IPR001789">
    <property type="entry name" value="Sig_transdc_resp-reg_receiver"/>
</dbReference>
<dbReference type="SUPFAM" id="SSF55874">
    <property type="entry name" value="ATPase domain of HSP90 chaperone/DNA topoisomerase II/histidine kinase"/>
    <property type="match status" value="1"/>
</dbReference>
<dbReference type="Proteomes" id="UP000702544">
    <property type="component" value="Unassembled WGS sequence"/>
</dbReference>
<dbReference type="Pfam" id="PF13185">
    <property type="entry name" value="GAF_2"/>
    <property type="match status" value="1"/>
</dbReference>
<keyword evidence="11" id="KW-0902">Two-component regulatory system</keyword>
<comment type="subcellular location">
    <subcellularLocation>
        <location evidence="2">Cell membrane</location>
    </subcellularLocation>
    <subcellularLocation>
        <location evidence="3">Membrane raft</location>
        <topology evidence="3">Multi-pass membrane protein</topology>
    </subcellularLocation>
</comment>
<keyword evidence="9" id="KW-0418">Kinase</keyword>
<dbReference type="SUPFAM" id="SSF52172">
    <property type="entry name" value="CheY-like"/>
    <property type="match status" value="2"/>
</dbReference>
<protein>
    <recommendedName>
        <fullName evidence="4">histidine kinase</fullName>
        <ecNumber evidence="4">2.7.13.3</ecNumber>
    </recommendedName>
</protein>
<dbReference type="PROSITE" id="PS50109">
    <property type="entry name" value="HIS_KIN"/>
    <property type="match status" value="1"/>
</dbReference>
<dbReference type="FunFam" id="3.30.565.10:FF:000023">
    <property type="entry name" value="PAS domain-containing sensor histidine kinase"/>
    <property type="match status" value="1"/>
</dbReference>
<dbReference type="PANTHER" id="PTHR43547:SF2">
    <property type="entry name" value="HYBRID SIGNAL TRANSDUCTION HISTIDINE KINASE C"/>
    <property type="match status" value="1"/>
</dbReference>
<dbReference type="EC" id="2.7.13.3" evidence="4"/>
<dbReference type="GO" id="GO:0045121">
    <property type="term" value="C:membrane raft"/>
    <property type="evidence" value="ECO:0007669"/>
    <property type="project" value="UniProtKB-SubCell"/>
</dbReference>
<keyword evidence="6 13" id="KW-0597">Phosphoprotein</keyword>
<dbReference type="SUPFAM" id="SSF55781">
    <property type="entry name" value="GAF domain-like"/>
    <property type="match status" value="1"/>
</dbReference>
<dbReference type="InterPro" id="IPR013656">
    <property type="entry name" value="PAS_4"/>
</dbReference>
<dbReference type="SMART" id="SM00388">
    <property type="entry name" value="HisKA"/>
    <property type="match status" value="1"/>
</dbReference>
<feature type="domain" description="PAS" evidence="17">
    <location>
        <begin position="190"/>
        <end position="234"/>
    </location>
</feature>
<evidence type="ECO:0000256" key="13">
    <source>
        <dbReference type="PROSITE-ProRule" id="PRU00169"/>
    </source>
</evidence>
<dbReference type="SMART" id="SM00065">
    <property type="entry name" value="GAF"/>
    <property type="match status" value="1"/>
</dbReference>
<dbReference type="PROSITE" id="PS50110">
    <property type="entry name" value="RESPONSE_REGULATORY"/>
    <property type="match status" value="2"/>
</dbReference>
<reference evidence="18 19" key="1">
    <citation type="submission" date="2020-01" db="EMBL/GenBank/DDBJ databases">
        <title>Genomes assembled from Gulf of Kutch pelagic sediment metagenomes.</title>
        <authorList>
            <person name="Chandrashekar M."/>
            <person name="Mahajan M.S."/>
            <person name="Dave K.J."/>
            <person name="Vatsa P."/>
            <person name="Nathani N.M."/>
        </authorList>
    </citation>
    <scope>NUCLEOTIDE SEQUENCE [LARGE SCALE GENOMIC DNA]</scope>
    <source>
        <strain evidence="18">KS3-K002</strain>
    </source>
</reference>
<dbReference type="CDD" id="cd00156">
    <property type="entry name" value="REC"/>
    <property type="match status" value="1"/>
</dbReference>
<evidence type="ECO:0000256" key="6">
    <source>
        <dbReference type="ARBA" id="ARBA00022553"/>
    </source>
</evidence>
<dbReference type="Gene3D" id="3.30.450.20">
    <property type="entry name" value="PAS domain"/>
    <property type="match status" value="1"/>
</dbReference>
<evidence type="ECO:0000256" key="10">
    <source>
        <dbReference type="ARBA" id="ARBA00022840"/>
    </source>
</evidence>
<evidence type="ECO:0000256" key="11">
    <source>
        <dbReference type="ARBA" id="ARBA00023012"/>
    </source>
</evidence>
<evidence type="ECO:0000259" key="15">
    <source>
        <dbReference type="PROSITE" id="PS50109"/>
    </source>
</evidence>
<dbReference type="CDD" id="cd16922">
    <property type="entry name" value="HATPase_EvgS-ArcB-TorS-like"/>
    <property type="match status" value="1"/>
</dbReference>
<dbReference type="InterPro" id="IPR036890">
    <property type="entry name" value="HATPase_C_sf"/>
</dbReference>
<dbReference type="Pfam" id="PF08448">
    <property type="entry name" value="PAS_4"/>
    <property type="match status" value="1"/>
</dbReference>
<dbReference type="InterPro" id="IPR036097">
    <property type="entry name" value="HisK_dim/P_sf"/>
</dbReference>
<evidence type="ECO:0000313" key="19">
    <source>
        <dbReference type="Proteomes" id="UP000702544"/>
    </source>
</evidence>
<dbReference type="InterPro" id="IPR029016">
    <property type="entry name" value="GAF-like_dom_sf"/>
</dbReference>
<evidence type="ECO:0000256" key="9">
    <source>
        <dbReference type="ARBA" id="ARBA00022777"/>
    </source>
</evidence>
<dbReference type="PRINTS" id="PR00344">
    <property type="entry name" value="BCTRLSENSOR"/>
</dbReference>
<evidence type="ECO:0000313" key="18">
    <source>
        <dbReference type="EMBL" id="NIR76317.1"/>
    </source>
</evidence>